<name>A0ACC2UGG9_9FUNG</name>
<comment type="caution">
    <text evidence="1">The sequence shown here is derived from an EMBL/GenBank/DDBJ whole genome shotgun (WGS) entry which is preliminary data.</text>
</comment>
<reference evidence="1" key="1">
    <citation type="submission" date="2022-04" db="EMBL/GenBank/DDBJ databases">
        <title>Genome of the entomopathogenic fungus Entomophthora muscae.</title>
        <authorList>
            <person name="Elya C."/>
            <person name="Lovett B.R."/>
            <person name="Lee E."/>
            <person name="Macias A.M."/>
            <person name="Hajek A.E."/>
            <person name="De Bivort B.L."/>
            <person name="Kasson M.T."/>
            <person name="De Fine Licht H.H."/>
            <person name="Stajich J.E."/>
        </authorList>
    </citation>
    <scope>NUCLEOTIDE SEQUENCE</scope>
    <source>
        <strain evidence="1">Berkeley</strain>
    </source>
</reference>
<sequence>MKYWLGLGETMTVAQSWQKAGVTTQLHKALENKKFTLEDWGKWRHTTALADAAAWLTIGFNPEQATPWIEHKVSPTEAVKLVGQLSPADDNIWLTAGIQAEYILKWRTLLPDATAAGLFAKALFTPEEAAEWYDLGASPEEVTTFKQGGWNPVTVTNWLHTNHLSYQEINKYIHSNVDPASAIEWKSKGFPPTEAKQRANI</sequence>
<dbReference type="Proteomes" id="UP001165960">
    <property type="component" value="Unassembled WGS sequence"/>
</dbReference>
<evidence type="ECO:0000313" key="1">
    <source>
        <dbReference type="EMBL" id="KAJ9085457.1"/>
    </source>
</evidence>
<keyword evidence="2" id="KW-1185">Reference proteome</keyword>
<accession>A0ACC2UGG9</accession>
<protein>
    <submittedName>
        <fullName evidence="1">Uncharacterized protein</fullName>
    </submittedName>
</protein>
<gene>
    <name evidence="1" type="ORF">DSO57_1013916</name>
</gene>
<dbReference type="EMBL" id="QTSX02000762">
    <property type="protein sequence ID" value="KAJ9085457.1"/>
    <property type="molecule type" value="Genomic_DNA"/>
</dbReference>
<evidence type="ECO:0000313" key="2">
    <source>
        <dbReference type="Proteomes" id="UP001165960"/>
    </source>
</evidence>
<proteinExistence type="predicted"/>
<organism evidence="1 2">
    <name type="scientific">Entomophthora muscae</name>
    <dbReference type="NCBI Taxonomy" id="34485"/>
    <lineage>
        <taxon>Eukaryota</taxon>
        <taxon>Fungi</taxon>
        <taxon>Fungi incertae sedis</taxon>
        <taxon>Zoopagomycota</taxon>
        <taxon>Entomophthoromycotina</taxon>
        <taxon>Entomophthoromycetes</taxon>
        <taxon>Entomophthorales</taxon>
        <taxon>Entomophthoraceae</taxon>
        <taxon>Entomophthora</taxon>
    </lineage>
</organism>